<dbReference type="WBParaSite" id="TREG1_55880.2">
    <property type="protein sequence ID" value="TREG1_55880.2"/>
    <property type="gene ID" value="TREG1_55880"/>
</dbReference>
<evidence type="ECO:0000313" key="9">
    <source>
        <dbReference type="WBParaSite" id="TREG1_55880.7"/>
    </source>
</evidence>
<evidence type="ECO:0000256" key="2">
    <source>
        <dbReference type="ARBA" id="ARBA00022771"/>
    </source>
</evidence>
<dbReference type="PROSITE" id="PS50966">
    <property type="entry name" value="ZF_SWIM"/>
    <property type="match status" value="1"/>
</dbReference>
<dbReference type="InterPro" id="IPR052579">
    <property type="entry name" value="Zinc_finger_SWIM"/>
</dbReference>
<dbReference type="WBParaSite" id="TREG1_55880.1">
    <property type="protein sequence ID" value="TREG1_55880.1"/>
    <property type="gene ID" value="TREG1_55880"/>
</dbReference>
<dbReference type="InterPro" id="IPR007527">
    <property type="entry name" value="Znf_SWIM"/>
</dbReference>
<dbReference type="PANTHER" id="PTHR31569">
    <property type="entry name" value="SWIM-TYPE DOMAIN-CONTAINING PROTEIN"/>
    <property type="match status" value="1"/>
</dbReference>
<dbReference type="GO" id="GO:0008270">
    <property type="term" value="F:zinc ion binding"/>
    <property type="evidence" value="ECO:0007669"/>
    <property type="project" value="UniProtKB-KW"/>
</dbReference>
<dbReference type="InterPro" id="IPR006564">
    <property type="entry name" value="Znf_PMZ"/>
</dbReference>
<sequence>MIGDPYFRRLSGDEKENIAPVVKATSEVGDVLEYAEEKFNKILTSTDVYNLRKDVRPAMPLRPDVIRIIRQSGQVAEYVDSNTGITNRICFALDSQVQLYRKYGEVVCIDSTYNTNKDGYSLFQLVVTDNMGHGRPVFLAWTRRERACDVAWILEEFKRMMQNTSITETFIMDSASCEISAVRNSQIQAKIVICAFHVCRAFSRKTRNPFVRRFLYRLVKAATPESVIRTVDRRVWNYVRRYWVPKKETWATAYMPNTLLLFNSTNNRVESSHSHLKRYLHRRDPLHVCMYKTYKWCVRVEKRRSVEAIVESCRTHKYHAPEPVMPILRNFTPYAAKLIAKDYSRNRRMSIELYTDDMAIINDDIYLHQVEYTNSSCTCRTFRAQRIPCRHMLLVHTLIPQFTVEKVLRLCRRWFWRDPLLPISVPCESSVKKPCREILQLRRQFNRSFAVMQDNYSNEYTISALRATLNYFQNFLV</sequence>
<dbReference type="InterPro" id="IPR048324">
    <property type="entry name" value="ZSWIM1-3_RNaseH-like"/>
</dbReference>
<evidence type="ECO:0000256" key="1">
    <source>
        <dbReference type="ARBA" id="ARBA00022723"/>
    </source>
</evidence>
<dbReference type="WBParaSite" id="TREG1_55880.7">
    <property type="protein sequence ID" value="TREG1_55880.7"/>
    <property type="gene ID" value="TREG1_55880"/>
</dbReference>
<keyword evidence="6" id="KW-1185">Reference proteome</keyword>
<accession>A0AA85JZ46</accession>
<dbReference type="WBParaSite" id="TREG1_55880.3">
    <property type="protein sequence ID" value="TREG1_55880.3"/>
    <property type="gene ID" value="TREG1_55880"/>
</dbReference>
<protein>
    <recommendedName>
        <fullName evidence="5">SWIM-type domain-containing protein</fullName>
    </recommendedName>
</protein>
<evidence type="ECO:0000256" key="4">
    <source>
        <dbReference type="PROSITE-ProRule" id="PRU00325"/>
    </source>
</evidence>
<proteinExistence type="predicted"/>
<keyword evidence="2 4" id="KW-0863">Zinc-finger</keyword>
<dbReference type="SMART" id="SM00575">
    <property type="entry name" value="ZnF_PMZ"/>
    <property type="match status" value="1"/>
</dbReference>
<dbReference type="PANTHER" id="PTHR31569:SF4">
    <property type="entry name" value="SWIM-TYPE DOMAIN-CONTAINING PROTEIN"/>
    <property type="match status" value="1"/>
</dbReference>
<evidence type="ECO:0000313" key="8">
    <source>
        <dbReference type="WBParaSite" id="TREG1_55880.2"/>
    </source>
</evidence>
<name>A0AA85JZ46_TRIRE</name>
<reference evidence="6" key="1">
    <citation type="submission" date="2022-06" db="EMBL/GenBank/DDBJ databases">
        <authorList>
            <person name="Berger JAMES D."/>
            <person name="Berger JAMES D."/>
        </authorList>
    </citation>
    <scope>NUCLEOTIDE SEQUENCE [LARGE SCALE GENOMIC DNA]</scope>
</reference>
<evidence type="ECO:0000313" key="6">
    <source>
        <dbReference type="Proteomes" id="UP000050795"/>
    </source>
</evidence>
<evidence type="ECO:0000313" key="7">
    <source>
        <dbReference type="WBParaSite" id="TREG1_55880.1"/>
    </source>
</evidence>
<reference evidence="7 8" key="2">
    <citation type="submission" date="2023-11" db="UniProtKB">
        <authorList>
            <consortium name="WormBaseParasite"/>
        </authorList>
    </citation>
    <scope>IDENTIFICATION</scope>
</reference>
<dbReference type="Proteomes" id="UP000050795">
    <property type="component" value="Unassembled WGS sequence"/>
</dbReference>
<dbReference type="Pfam" id="PF21056">
    <property type="entry name" value="ZSWIM1-3_RNaseH-like"/>
    <property type="match status" value="1"/>
</dbReference>
<keyword evidence="1" id="KW-0479">Metal-binding</keyword>
<evidence type="ECO:0000256" key="3">
    <source>
        <dbReference type="ARBA" id="ARBA00022833"/>
    </source>
</evidence>
<organism evidence="6 9">
    <name type="scientific">Trichobilharzia regenti</name>
    <name type="common">Nasal bird schistosome</name>
    <dbReference type="NCBI Taxonomy" id="157069"/>
    <lineage>
        <taxon>Eukaryota</taxon>
        <taxon>Metazoa</taxon>
        <taxon>Spiralia</taxon>
        <taxon>Lophotrochozoa</taxon>
        <taxon>Platyhelminthes</taxon>
        <taxon>Trematoda</taxon>
        <taxon>Digenea</taxon>
        <taxon>Strigeidida</taxon>
        <taxon>Schistosomatoidea</taxon>
        <taxon>Schistosomatidae</taxon>
        <taxon>Trichobilharzia</taxon>
    </lineage>
</organism>
<dbReference type="AlphaFoldDB" id="A0AA85JZ46"/>
<feature type="domain" description="SWIM-type" evidence="5">
    <location>
        <begin position="366"/>
        <end position="400"/>
    </location>
</feature>
<evidence type="ECO:0000259" key="5">
    <source>
        <dbReference type="PROSITE" id="PS50966"/>
    </source>
</evidence>
<dbReference type="Pfam" id="PF04434">
    <property type="entry name" value="SWIM"/>
    <property type="match status" value="1"/>
</dbReference>
<keyword evidence="3" id="KW-0862">Zinc</keyword>